<name>A0A921JGR6_9HYPH</name>
<dbReference type="SUPFAM" id="SSF47413">
    <property type="entry name" value="lambda repressor-like DNA-binding domains"/>
    <property type="match status" value="1"/>
</dbReference>
<organism evidence="2 3">
    <name type="scientific">Methylorubrum populi</name>
    <dbReference type="NCBI Taxonomy" id="223967"/>
    <lineage>
        <taxon>Bacteria</taxon>
        <taxon>Pseudomonadati</taxon>
        <taxon>Pseudomonadota</taxon>
        <taxon>Alphaproteobacteria</taxon>
        <taxon>Hyphomicrobiales</taxon>
        <taxon>Methylobacteriaceae</taxon>
        <taxon>Methylorubrum</taxon>
    </lineage>
</organism>
<evidence type="ECO:0000259" key="1">
    <source>
        <dbReference type="PROSITE" id="PS50943"/>
    </source>
</evidence>
<dbReference type="EMBL" id="DYYG01000056">
    <property type="protein sequence ID" value="HJE25523.1"/>
    <property type="molecule type" value="Genomic_DNA"/>
</dbReference>
<dbReference type="Pfam" id="PF01381">
    <property type="entry name" value="HTH_3"/>
    <property type="match status" value="1"/>
</dbReference>
<evidence type="ECO:0000313" key="2">
    <source>
        <dbReference type="EMBL" id="HJE25523.1"/>
    </source>
</evidence>
<reference evidence="2" key="2">
    <citation type="submission" date="2021-09" db="EMBL/GenBank/DDBJ databases">
        <authorList>
            <person name="Gilroy R."/>
        </authorList>
    </citation>
    <scope>NUCLEOTIDE SEQUENCE</scope>
    <source>
        <strain evidence="2">316</strain>
    </source>
</reference>
<dbReference type="Gene3D" id="1.10.260.40">
    <property type="entry name" value="lambda repressor-like DNA-binding domains"/>
    <property type="match status" value="1"/>
</dbReference>
<reference evidence="2" key="1">
    <citation type="journal article" date="2021" name="PeerJ">
        <title>Extensive microbial diversity within the chicken gut microbiome revealed by metagenomics and culture.</title>
        <authorList>
            <person name="Gilroy R."/>
            <person name="Ravi A."/>
            <person name="Getino M."/>
            <person name="Pursley I."/>
            <person name="Horton D.L."/>
            <person name="Alikhan N.F."/>
            <person name="Baker D."/>
            <person name="Gharbi K."/>
            <person name="Hall N."/>
            <person name="Watson M."/>
            <person name="Adriaenssens E.M."/>
            <person name="Foster-Nyarko E."/>
            <person name="Jarju S."/>
            <person name="Secka A."/>
            <person name="Antonio M."/>
            <person name="Oren A."/>
            <person name="Chaudhuri R.R."/>
            <person name="La Ragione R."/>
            <person name="Hildebrand F."/>
            <person name="Pallen M.J."/>
        </authorList>
    </citation>
    <scope>NUCLEOTIDE SEQUENCE</scope>
    <source>
        <strain evidence="2">316</strain>
    </source>
</reference>
<dbReference type="GO" id="GO:0003677">
    <property type="term" value="F:DNA binding"/>
    <property type="evidence" value="ECO:0007669"/>
    <property type="project" value="InterPro"/>
</dbReference>
<proteinExistence type="predicted"/>
<protein>
    <submittedName>
        <fullName evidence="2">Helix-turn-helix domain-containing protein</fullName>
    </submittedName>
</protein>
<dbReference type="CDD" id="cd00093">
    <property type="entry name" value="HTH_XRE"/>
    <property type="match status" value="1"/>
</dbReference>
<accession>A0A921JGR6</accession>
<comment type="caution">
    <text evidence="2">The sequence shown here is derived from an EMBL/GenBank/DDBJ whole genome shotgun (WGS) entry which is preliminary data.</text>
</comment>
<dbReference type="AlphaFoldDB" id="A0A921JGR6"/>
<dbReference type="InterPro" id="IPR001387">
    <property type="entry name" value="Cro/C1-type_HTH"/>
</dbReference>
<dbReference type="Proteomes" id="UP000742631">
    <property type="component" value="Unassembled WGS sequence"/>
</dbReference>
<dbReference type="PROSITE" id="PS50943">
    <property type="entry name" value="HTH_CROC1"/>
    <property type="match status" value="1"/>
</dbReference>
<gene>
    <name evidence="2" type="ORF">K8W01_17880</name>
</gene>
<sequence length="85" mass="9163">MTPQHCRAARAWLDWSQGDLSQRANIGLSTIRQFENGLRTPITNNLLAMRRAFEEAGIVLNDDPAGIAFVGNPGAKDQNGSGDAP</sequence>
<evidence type="ECO:0000313" key="3">
    <source>
        <dbReference type="Proteomes" id="UP000742631"/>
    </source>
</evidence>
<dbReference type="InterPro" id="IPR010982">
    <property type="entry name" value="Lambda_DNA-bd_dom_sf"/>
</dbReference>
<feature type="domain" description="HTH cro/C1-type" evidence="1">
    <location>
        <begin position="7"/>
        <end position="60"/>
    </location>
</feature>